<name>A0A8J2HIK2_COTCN</name>
<accession>A0A8J2HIK2</accession>
<protein>
    <submittedName>
        <fullName evidence="2">Uncharacterized protein</fullName>
    </submittedName>
</protein>
<keyword evidence="3" id="KW-1185">Reference proteome</keyword>
<comment type="caution">
    <text evidence="2">The sequence shown here is derived from an EMBL/GenBank/DDBJ whole genome shotgun (WGS) entry which is preliminary data.</text>
</comment>
<dbReference type="AlphaFoldDB" id="A0A8J2HIK2"/>
<evidence type="ECO:0000256" key="1">
    <source>
        <dbReference type="SAM" id="MobiDB-lite"/>
    </source>
</evidence>
<feature type="region of interest" description="Disordered" evidence="1">
    <location>
        <begin position="44"/>
        <end position="67"/>
    </location>
</feature>
<dbReference type="EMBL" id="CAJNRD030001123">
    <property type="protein sequence ID" value="CAG5102252.1"/>
    <property type="molecule type" value="Genomic_DNA"/>
</dbReference>
<evidence type="ECO:0000313" key="3">
    <source>
        <dbReference type="Proteomes" id="UP000786811"/>
    </source>
</evidence>
<reference evidence="2" key="1">
    <citation type="submission" date="2021-04" db="EMBL/GenBank/DDBJ databases">
        <authorList>
            <person name="Chebbi M.A.C M."/>
        </authorList>
    </citation>
    <scope>NUCLEOTIDE SEQUENCE</scope>
</reference>
<dbReference type="Proteomes" id="UP000786811">
    <property type="component" value="Unassembled WGS sequence"/>
</dbReference>
<feature type="non-terminal residue" evidence="2">
    <location>
        <position position="67"/>
    </location>
</feature>
<organism evidence="2 3">
    <name type="scientific">Cotesia congregata</name>
    <name type="common">Parasitoid wasp</name>
    <name type="synonym">Apanteles congregatus</name>
    <dbReference type="NCBI Taxonomy" id="51543"/>
    <lineage>
        <taxon>Eukaryota</taxon>
        <taxon>Metazoa</taxon>
        <taxon>Ecdysozoa</taxon>
        <taxon>Arthropoda</taxon>
        <taxon>Hexapoda</taxon>
        <taxon>Insecta</taxon>
        <taxon>Pterygota</taxon>
        <taxon>Neoptera</taxon>
        <taxon>Endopterygota</taxon>
        <taxon>Hymenoptera</taxon>
        <taxon>Apocrita</taxon>
        <taxon>Ichneumonoidea</taxon>
        <taxon>Braconidae</taxon>
        <taxon>Microgastrinae</taxon>
        <taxon>Cotesia</taxon>
    </lineage>
</organism>
<sequence>MLSTTKETLFFQGLEILISKQWRKNLNKCNFLTTTAEPCQPAANDPAIIPDVPNPKSGNALAPAIQP</sequence>
<evidence type="ECO:0000313" key="2">
    <source>
        <dbReference type="EMBL" id="CAG5102252.1"/>
    </source>
</evidence>
<proteinExistence type="predicted"/>
<gene>
    <name evidence="2" type="ORF">HICCMSTLAB_LOCUS10922</name>
</gene>